<sequence length="233" mass="26134">MAELNDIINEFKTQPKEVVVKKLISSVETLTSMKLLLAEKCQAVQGFPKGELRSRRKPKGISTSSCLEERLSGDVAELINFLETEVVTSEIRNMFDNMAVTSVEEHHNTIQEEVSKKLVGLEDKIEELLKRGLSLILKIAKYYLAISIESIGGIVVTDVAVEGFLLAVKSSILSFRRDEIEPDAEILVCDLLPKDAKKLTICVCYRPPDYDDFIEPFASLLAKVNPDDNSRRF</sequence>
<reference evidence="1" key="1">
    <citation type="submission" date="2020-04" db="EMBL/GenBank/DDBJ databases">
        <authorList>
            <person name="Alioto T."/>
            <person name="Alioto T."/>
            <person name="Gomez Garrido J."/>
        </authorList>
    </citation>
    <scope>NUCLEOTIDE SEQUENCE</scope>
    <source>
        <strain evidence="1">A484AB</strain>
    </source>
</reference>
<name>A0A6S7FZB2_PARCT</name>
<dbReference type="EMBL" id="CACRXK020000405">
    <property type="protein sequence ID" value="CAB3981582.1"/>
    <property type="molecule type" value="Genomic_DNA"/>
</dbReference>
<dbReference type="Proteomes" id="UP001152795">
    <property type="component" value="Unassembled WGS sequence"/>
</dbReference>
<accession>A0A6S7FZB2</accession>
<proteinExistence type="predicted"/>
<gene>
    <name evidence="1" type="ORF">PACLA_8A078933</name>
</gene>
<evidence type="ECO:0000313" key="1">
    <source>
        <dbReference type="EMBL" id="CAB3981582.1"/>
    </source>
</evidence>
<comment type="caution">
    <text evidence="1">The sequence shown here is derived from an EMBL/GenBank/DDBJ whole genome shotgun (WGS) entry which is preliminary data.</text>
</comment>
<organism evidence="1 2">
    <name type="scientific">Paramuricea clavata</name>
    <name type="common">Red gorgonian</name>
    <name type="synonym">Violescent sea-whip</name>
    <dbReference type="NCBI Taxonomy" id="317549"/>
    <lineage>
        <taxon>Eukaryota</taxon>
        <taxon>Metazoa</taxon>
        <taxon>Cnidaria</taxon>
        <taxon>Anthozoa</taxon>
        <taxon>Octocorallia</taxon>
        <taxon>Malacalcyonacea</taxon>
        <taxon>Plexauridae</taxon>
        <taxon>Paramuricea</taxon>
    </lineage>
</organism>
<dbReference type="AlphaFoldDB" id="A0A6S7FZB2"/>
<keyword evidence="2" id="KW-1185">Reference proteome</keyword>
<protein>
    <submittedName>
        <fullName evidence="1">Uncharacterized protein</fullName>
    </submittedName>
</protein>
<evidence type="ECO:0000313" key="2">
    <source>
        <dbReference type="Proteomes" id="UP001152795"/>
    </source>
</evidence>